<dbReference type="AlphaFoldDB" id="A0A0A9GJW9"/>
<reference evidence="1" key="2">
    <citation type="journal article" date="2015" name="Data Brief">
        <title>Shoot transcriptome of the giant reed, Arundo donax.</title>
        <authorList>
            <person name="Barrero R.A."/>
            <person name="Guerrero F.D."/>
            <person name="Moolhuijzen P."/>
            <person name="Goolsby J.A."/>
            <person name="Tidwell J."/>
            <person name="Bellgard S.E."/>
            <person name="Bellgard M.I."/>
        </authorList>
    </citation>
    <scope>NUCLEOTIDE SEQUENCE</scope>
    <source>
        <tissue evidence="1">Shoot tissue taken approximately 20 cm above the soil surface</tissue>
    </source>
</reference>
<organism evidence="1">
    <name type="scientific">Arundo donax</name>
    <name type="common">Giant reed</name>
    <name type="synonym">Donax arundinaceus</name>
    <dbReference type="NCBI Taxonomy" id="35708"/>
    <lineage>
        <taxon>Eukaryota</taxon>
        <taxon>Viridiplantae</taxon>
        <taxon>Streptophyta</taxon>
        <taxon>Embryophyta</taxon>
        <taxon>Tracheophyta</taxon>
        <taxon>Spermatophyta</taxon>
        <taxon>Magnoliopsida</taxon>
        <taxon>Liliopsida</taxon>
        <taxon>Poales</taxon>
        <taxon>Poaceae</taxon>
        <taxon>PACMAD clade</taxon>
        <taxon>Arundinoideae</taxon>
        <taxon>Arundineae</taxon>
        <taxon>Arundo</taxon>
    </lineage>
</organism>
<sequence length="69" mass="7757">MENKAISQNTCLHSLQQLLGKHKDVKYAMQRLNHAPLDMITCSDHNDRGNSNRKSRALIIMIGAIQIGN</sequence>
<accession>A0A0A9GJW9</accession>
<proteinExistence type="predicted"/>
<reference evidence="1" key="1">
    <citation type="submission" date="2014-09" db="EMBL/GenBank/DDBJ databases">
        <authorList>
            <person name="Magalhaes I.L.F."/>
            <person name="Oliveira U."/>
            <person name="Santos F.R."/>
            <person name="Vidigal T.H.D.A."/>
            <person name="Brescovit A.D."/>
            <person name="Santos A.J."/>
        </authorList>
    </citation>
    <scope>NUCLEOTIDE SEQUENCE</scope>
    <source>
        <tissue evidence="1">Shoot tissue taken approximately 20 cm above the soil surface</tissue>
    </source>
</reference>
<protein>
    <submittedName>
        <fullName evidence="1">Uncharacterized protein</fullName>
    </submittedName>
</protein>
<evidence type="ECO:0000313" key="1">
    <source>
        <dbReference type="EMBL" id="JAE24782.1"/>
    </source>
</evidence>
<name>A0A0A9GJW9_ARUDO</name>
<dbReference type="EMBL" id="GBRH01173114">
    <property type="protein sequence ID" value="JAE24782.1"/>
    <property type="molecule type" value="Transcribed_RNA"/>
</dbReference>